<name>A0ABS9D6H4_9ALTE</name>
<evidence type="ECO:0000313" key="3">
    <source>
        <dbReference type="Proteomes" id="UP001521137"/>
    </source>
</evidence>
<feature type="chain" id="PRO_5045561556" evidence="1">
    <location>
        <begin position="26"/>
        <end position="150"/>
    </location>
</feature>
<protein>
    <submittedName>
        <fullName evidence="2">Uncharacterized protein</fullName>
    </submittedName>
</protein>
<gene>
    <name evidence="2" type="ORF">L0668_09245</name>
</gene>
<accession>A0ABS9D6H4</accession>
<reference evidence="2 3" key="1">
    <citation type="submission" date="2022-01" db="EMBL/GenBank/DDBJ databases">
        <title>Paraglaciecola sp. G1-23.</title>
        <authorList>
            <person name="Jin M.S."/>
            <person name="Han D.M."/>
            <person name="Kim H.M."/>
            <person name="Jeon C.O."/>
        </authorList>
    </citation>
    <scope>NUCLEOTIDE SEQUENCE [LARGE SCALE GENOMIC DNA]</scope>
    <source>
        <strain evidence="2 3">G1-23</strain>
    </source>
</reference>
<proteinExistence type="predicted"/>
<comment type="caution">
    <text evidence="2">The sequence shown here is derived from an EMBL/GenBank/DDBJ whole genome shotgun (WGS) entry which is preliminary data.</text>
</comment>
<sequence length="150" mass="17069">MIYNIIKNSLLSVSVALATVFVANAAPEQNCFYETYEVEVYVVECEYEANLEYFGIPNYNNYPTGTVGCPAQYQRQVSLEKDKTITKVLTAEGSAPSCGTRWMSHDWNGTTNVNGYACDYWWREGKNVNGYVEESGTRLEPRTRWVCENI</sequence>
<keyword evidence="1" id="KW-0732">Signal</keyword>
<evidence type="ECO:0000313" key="2">
    <source>
        <dbReference type="EMBL" id="MCF2948289.1"/>
    </source>
</evidence>
<dbReference type="EMBL" id="JAKGAS010000004">
    <property type="protein sequence ID" value="MCF2948289.1"/>
    <property type="molecule type" value="Genomic_DNA"/>
</dbReference>
<keyword evidence="3" id="KW-1185">Reference proteome</keyword>
<dbReference type="RefSeq" id="WP_235311984.1">
    <property type="nucleotide sequence ID" value="NZ_JAKGAS010000004.1"/>
</dbReference>
<organism evidence="2 3">
    <name type="scientific">Paraglaciecola algarum</name>
    <dbReference type="NCBI Taxonomy" id="3050085"/>
    <lineage>
        <taxon>Bacteria</taxon>
        <taxon>Pseudomonadati</taxon>
        <taxon>Pseudomonadota</taxon>
        <taxon>Gammaproteobacteria</taxon>
        <taxon>Alteromonadales</taxon>
        <taxon>Alteromonadaceae</taxon>
        <taxon>Paraglaciecola</taxon>
    </lineage>
</organism>
<evidence type="ECO:0000256" key="1">
    <source>
        <dbReference type="SAM" id="SignalP"/>
    </source>
</evidence>
<dbReference type="Proteomes" id="UP001521137">
    <property type="component" value="Unassembled WGS sequence"/>
</dbReference>
<feature type="signal peptide" evidence="1">
    <location>
        <begin position="1"/>
        <end position="25"/>
    </location>
</feature>